<accession>A0A9Q1MQM7</accession>
<protein>
    <submittedName>
        <fullName evidence="2">Uncharacterized protein</fullName>
    </submittedName>
</protein>
<evidence type="ECO:0000313" key="2">
    <source>
        <dbReference type="EMBL" id="KAJ8562462.1"/>
    </source>
</evidence>
<feature type="compositionally biased region" description="Polar residues" evidence="1">
    <location>
        <begin position="153"/>
        <end position="162"/>
    </location>
</feature>
<dbReference type="EMBL" id="JAJAGQ010000005">
    <property type="protein sequence ID" value="KAJ8562462.1"/>
    <property type="molecule type" value="Genomic_DNA"/>
</dbReference>
<comment type="caution">
    <text evidence="2">The sequence shown here is derived from an EMBL/GenBank/DDBJ whole genome shotgun (WGS) entry which is preliminary data.</text>
</comment>
<feature type="region of interest" description="Disordered" evidence="1">
    <location>
        <begin position="1"/>
        <end position="25"/>
    </location>
</feature>
<dbReference type="Proteomes" id="UP001152561">
    <property type="component" value="Unassembled WGS sequence"/>
</dbReference>
<name>A0A9Q1MQM7_9SOLA</name>
<feature type="region of interest" description="Disordered" evidence="1">
    <location>
        <begin position="144"/>
        <end position="174"/>
    </location>
</feature>
<feature type="compositionally biased region" description="Polar residues" evidence="1">
    <location>
        <begin position="1"/>
        <end position="13"/>
    </location>
</feature>
<sequence>MPSQEIVQINVDATRQKKEDKGNNDAAAVITSNQENMEVQIRGSELESIMQDNINPKLEGQNNLLSGGDILTKARDVDFEDAPFQEEGGSLDEYAHFETKSEEEVEETQLNSEPPLSDNDITNLKGFQLVLDKPVVPRYQNVPNRMSFPIETGNGQTSTKNSTSKDLELLVSND</sequence>
<keyword evidence="3" id="KW-1185">Reference proteome</keyword>
<dbReference type="AlphaFoldDB" id="A0A9Q1MQM7"/>
<evidence type="ECO:0000256" key="1">
    <source>
        <dbReference type="SAM" id="MobiDB-lite"/>
    </source>
</evidence>
<proteinExistence type="predicted"/>
<evidence type="ECO:0000313" key="3">
    <source>
        <dbReference type="Proteomes" id="UP001152561"/>
    </source>
</evidence>
<feature type="region of interest" description="Disordered" evidence="1">
    <location>
        <begin position="101"/>
        <end position="120"/>
    </location>
</feature>
<organism evidence="2 3">
    <name type="scientific">Anisodus acutangulus</name>
    <dbReference type="NCBI Taxonomy" id="402998"/>
    <lineage>
        <taxon>Eukaryota</taxon>
        <taxon>Viridiplantae</taxon>
        <taxon>Streptophyta</taxon>
        <taxon>Embryophyta</taxon>
        <taxon>Tracheophyta</taxon>
        <taxon>Spermatophyta</taxon>
        <taxon>Magnoliopsida</taxon>
        <taxon>eudicotyledons</taxon>
        <taxon>Gunneridae</taxon>
        <taxon>Pentapetalae</taxon>
        <taxon>asterids</taxon>
        <taxon>lamiids</taxon>
        <taxon>Solanales</taxon>
        <taxon>Solanaceae</taxon>
        <taxon>Solanoideae</taxon>
        <taxon>Hyoscyameae</taxon>
        <taxon>Anisodus</taxon>
    </lineage>
</organism>
<reference evidence="3" key="1">
    <citation type="journal article" date="2023" name="Proc. Natl. Acad. Sci. U.S.A.">
        <title>Genomic and structural basis for evolution of tropane alkaloid biosynthesis.</title>
        <authorList>
            <person name="Wanga Y.-J."/>
            <person name="Taina T."/>
            <person name="Yua J.-Y."/>
            <person name="Lia J."/>
            <person name="Xua B."/>
            <person name="Chenc J."/>
            <person name="D'Auriad J.C."/>
            <person name="Huanga J.-P."/>
            <person name="Huanga S.-X."/>
        </authorList>
    </citation>
    <scope>NUCLEOTIDE SEQUENCE [LARGE SCALE GENOMIC DNA]</scope>
    <source>
        <strain evidence="3">cv. KIB-2019</strain>
    </source>
</reference>
<gene>
    <name evidence="2" type="ORF">K7X08_011753</name>
</gene>
<feature type="compositionally biased region" description="Basic and acidic residues" evidence="1">
    <location>
        <begin position="14"/>
        <end position="23"/>
    </location>
</feature>
<feature type="compositionally biased region" description="Polar residues" evidence="1">
    <location>
        <begin position="108"/>
        <end position="120"/>
    </location>
</feature>